<feature type="transmembrane region" description="Helical" evidence="2">
    <location>
        <begin position="93"/>
        <end position="111"/>
    </location>
</feature>
<feature type="transmembrane region" description="Helical" evidence="2">
    <location>
        <begin position="158"/>
        <end position="175"/>
    </location>
</feature>
<feature type="transmembrane region" description="Helical" evidence="2">
    <location>
        <begin position="68"/>
        <end position="87"/>
    </location>
</feature>
<comment type="caution">
    <text evidence="3">The sequence shown here is derived from an EMBL/GenBank/DDBJ whole genome shotgun (WGS) entry which is preliminary data.</text>
</comment>
<evidence type="ECO:0000313" key="3">
    <source>
        <dbReference type="EMBL" id="MBP1922178.1"/>
    </source>
</evidence>
<keyword evidence="4" id="KW-1185">Reference proteome</keyword>
<dbReference type="AlphaFoldDB" id="A0A8T4GCK6"/>
<protein>
    <submittedName>
        <fullName evidence="3">Uncharacterized protein</fullName>
    </submittedName>
</protein>
<sequence length="176" mass="16674">MSTVGDQGADAGGSERDTRPPVSAVVTSLGAAALAALAGTLAAPIGGGVVALSLVAFAAGSLTGSARVLSWGAGIGVVGIAVAAGLGGAVEPLLVAAIALAVAWDVGDHGLSVGEHVGREARTRQNVAVHAGSSLLVGTLSAAVVYGSYLAAAGGQPVTAVALLLFGAVVLASAFR</sequence>
<reference evidence="3" key="1">
    <citation type="submission" date="2021-03" db="EMBL/GenBank/DDBJ databases">
        <title>Genomic Encyclopedia of Type Strains, Phase IV (KMG-IV): sequencing the most valuable type-strain genomes for metagenomic binning, comparative biology and taxonomic classification.</title>
        <authorList>
            <person name="Goeker M."/>
        </authorList>
    </citation>
    <scope>NUCLEOTIDE SEQUENCE</scope>
    <source>
        <strain evidence="3">DSM 23564</strain>
    </source>
</reference>
<evidence type="ECO:0000313" key="4">
    <source>
        <dbReference type="Proteomes" id="UP000823588"/>
    </source>
</evidence>
<evidence type="ECO:0000256" key="2">
    <source>
        <dbReference type="SAM" id="Phobius"/>
    </source>
</evidence>
<feature type="transmembrane region" description="Helical" evidence="2">
    <location>
        <begin position="132"/>
        <end position="152"/>
    </location>
</feature>
<evidence type="ECO:0000256" key="1">
    <source>
        <dbReference type="SAM" id="MobiDB-lite"/>
    </source>
</evidence>
<keyword evidence="2" id="KW-1133">Transmembrane helix</keyword>
<proteinExistence type="predicted"/>
<gene>
    <name evidence="3" type="ORF">J2751_001184</name>
</gene>
<dbReference type="Pfam" id="PF24363">
    <property type="entry name" value="DUF7519"/>
    <property type="match status" value="1"/>
</dbReference>
<dbReference type="RefSeq" id="WP_245202644.1">
    <property type="nucleotide sequence ID" value="NZ_JAGGKQ010000006.1"/>
</dbReference>
<dbReference type="EMBL" id="JAGGKQ010000006">
    <property type="protein sequence ID" value="MBP1922178.1"/>
    <property type="molecule type" value="Genomic_DNA"/>
</dbReference>
<organism evidence="3 4">
    <name type="scientific">Halorubrum alkaliphilum</name>
    <dbReference type="NCBI Taxonomy" id="261290"/>
    <lineage>
        <taxon>Archaea</taxon>
        <taxon>Methanobacteriati</taxon>
        <taxon>Methanobacteriota</taxon>
        <taxon>Stenosarchaea group</taxon>
        <taxon>Halobacteria</taxon>
        <taxon>Halobacteriales</taxon>
        <taxon>Haloferacaceae</taxon>
        <taxon>Halorubrum</taxon>
    </lineage>
</organism>
<accession>A0A8T4GCK6</accession>
<dbReference type="InterPro" id="IPR055941">
    <property type="entry name" value="DUF7519"/>
</dbReference>
<keyword evidence="2" id="KW-0472">Membrane</keyword>
<dbReference type="Proteomes" id="UP000823588">
    <property type="component" value="Unassembled WGS sequence"/>
</dbReference>
<feature type="region of interest" description="Disordered" evidence="1">
    <location>
        <begin position="1"/>
        <end position="21"/>
    </location>
</feature>
<feature type="transmembrane region" description="Helical" evidence="2">
    <location>
        <begin position="29"/>
        <end position="56"/>
    </location>
</feature>
<keyword evidence="2" id="KW-0812">Transmembrane</keyword>
<name>A0A8T4GCK6_9EURY</name>